<reference evidence="3" key="2">
    <citation type="journal article" date="2021" name="PeerJ">
        <title>Extensive microbial diversity within the chicken gut microbiome revealed by metagenomics and culture.</title>
        <authorList>
            <person name="Gilroy R."/>
            <person name="Ravi A."/>
            <person name="Getino M."/>
            <person name="Pursley I."/>
            <person name="Horton D.L."/>
            <person name="Alikhan N.F."/>
            <person name="Baker D."/>
            <person name="Gharbi K."/>
            <person name="Hall N."/>
            <person name="Watson M."/>
            <person name="Adriaenssens E.M."/>
            <person name="Foster-Nyarko E."/>
            <person name="Jarju S."/>
            <person name="Secka A."/>
            <person name="Antonio M."/>
            <person name="Oren A."/>
            <person name="Chaudhuri R.R."/>
            <person name="La Ragione R."/>
            <person name="Hildebrand F."/>
            <person name="Pallen M.J."/>
        </authorList>
    </citation>
    <scope>NUCLEOTIDE SEQUENCE</scope>
    <source>
        <strain evidence="3">USAMLcec12-2067</strain>
    </source>
</reference>
<dbReference type="InterPro" id="IPR015927">
    <property type="entry name" value="Peptidase_S24_S26A/B/C"/>
</dbReference>
<dbReference type="EMBL" id="PPEL01000015">
    <property type="protein sequence ID" value="PNV65854.1"/>
    <property type="molecule type" value="Genomic_DNA"/>
</dbReference>
<dbReference type="PROSITE" id="PS50943">
    <property type="entry name" value="HTH_CROC1"/>
    <property type="match status" value="1"/>
</dbReference>
<dbReference type="GO" id="GO:0005829">
    <property type="term" value="C:cytosol"/>
    <property type="evidence" value="ECO:0007669"/>
    <property type="project" value="TreeGrafter"/>
</dbReference>
<dbReference type="Pfam" id="PF01381">
    <property type="entry name" value="HTH_3"/>
    <property type="match status" value="1"/>
</dbReference>
<organism evidence="4 5">
    <name type="scientific">Rubneribacter badeniensis</name>
    <dbReference type="NCBI Taxonomy" id="2070688"/>
    <lineage>
        <taxon>Bacteria</taxon>
        <taxon>Bacillati</taxon>
        <taxon>Actinomycetota</taxon>
        <taxon>Coriobacteriia</taxon>
        <taxon>Eggerthellales</taxon>
        <taxon>Eggerthellaceae</taxon>
        <taxon>Rubneribacter</taxon>
    </lineage>
</organism>
<dbReference type="SMART" id="SM00530">
    <property type="entry name" value="HTH_XRE"/>
    <property type="match status" value="1"/>
</dbReference>
<dbReference type="InterPro" id="IPR001387">
    <property type="entry name" value="Cro/C1-type_HTH"/>
</dbReference>
<evidence type="ECO:0000313" key="3">
    <source>
        <dbReference type="EMBL" id="HJH44348.1"/>
    </source>
</evidence>
<evidence type="ECO:0000256" key="1">
    <source>
        <dbReference type="ARBA" id="ARBA00023125"/>
    </source>
</evidence>
<dbReference type="CDD" id="cd00093">
    <property type="entry name" value="HTH_XRE"/>
    <property type="match status" value="1"/>
</dbReference>
<dbReference type="EMBL" id="DYZL01000225">
    <property type="protein sequence ID" value="HJH44348.1"/>
    <property type="molecule type" value="Genomic_DNA"/>
</dbReference>
<reference evidence="3" key="3">
    <citation type="submission" date="2021-09" db="EMBL/GenBank/DDBJ databases">
        <authorList>
            <person name="Gilroy R."/>
        </authorList>
    </citation>
    <scope>NUCLEOTIDE SEQUENCE</scope>
    <source>
        <strain evidence="3">USAMLcec12-2067</strain>
    </source>
</reference>
<dbReference type="PANTHER" id="PTHR46797">
    <property type="entry name" value="HTH-TYPE TRANSCRIPTIONAL REGULATOR"/>
    <property type="match status" value="1"/>
</dbReference>
<dbReference type="InterPro" id="IPR010982">
    <property type="entry name" value="Lambda_DNA-bd_dom_sf"/>
</dbReference>
<sequence>MDIGENIRALRMREHMSQTDFAKRVGVTKKTVSRWENGQSFIRGAHLEKLAEALNVPVGDIVGDAPEFKSPTADEPDFEHASNLPNAFQALRYPVYKIERSGNGTTLRLASHAFAPPDVAKRHPASVFVRMDYREMTRLYPVGSLLLVDQRLKPYNSCTAVALVDNAAIVIRRYLTGNDTVVLSSWSHDAPSPDLMLDKRRVRIIGVVVWFQASHDVRA</sequence>
<keyword evidence="5" id="KW-1185">Reference proteome</keyword>
<dbReference type="SUPFAM" id="SSF47413">
    <property type="entry name" value="lambda repressor-like DNA-binding domains"/>
    <property type="match status" value="1"/>
</dbReference>
<dbReference type="Proteomes" id="UP000236488">
    <property type="component" value="Unassembled WGS sequence"/>
</dbReference>
<keyword evidence="1" id="KW-0238">DNA-binding</keyword>
<evidence type="ECO:0000313" key="5">
    <source>
        <dbReference type="Proteomes" id="UP000236488"/>
    </source>
</evidence>
<comment type="caution">
    <text evidence="4">The sequence shown here is derived from an EMBL/GenBank/DDBJ whole genome shotgun (WGS) entry which is preliminary data.</text>
</comment>
<dbReference type="InterPro" id="IPR036286">
    <property type="entry name" value="LexA/Signal_pep-like_sf"/>
</dbReference>
<evidence type="ECO:0000259" key="2">
    <source>
        <dbReference type="PROSITE" id="PS50943"/>
    </source>
</evidence>
<reference evidence="4 5" key="1">
    <citation type="journal article" date="2018" name="Int. J. Syst. Evol. Microbiol.">
        <title>Rubneribacter badeniensis gen. nov., sp. nov. and Enteroscipio rubneri gen. nov., sp. nov., new members of the Eggerthellaceae isolated from human faeces.</title>
        <authorList>
            <person name="Danylec N."/>
            <person name="Gobl A."/>
            <person name="Stoll D.A."/>
            <person name="Hetzer B."/>
            <person name="Kulling S.E."/>
            <person name="Huch M."/>
        </authorList>
    </citation>
    <scope>NUCLEOTIDE SEQUENCE [LARGE SCALE GENOMIC DNA]</scope>
    <source>
        <strain evidence="4 5">ResAG-85</strain>
    </source>
</reference>
<dbReference type="AlphaFoldDB" id="A0A2K2U6F4"/>
<dbReference type="PANTHER" id="PTHR46797:SF1">
    <property type="entry name" value="METHYLPHOSPHONATE SYNTHASE"/>
    <property type="match status" value="1"/>
</dbReference>
<feature type="domain" description="HTH cro/C1-type" evidence="2">
    <location>
        <begin position="7"/>
        <end position="61"/>
    </location>
</feature>
<name>A0A2K2U6F4_9ACTN</name>
<dbReference type="InterPro" id="IPR039418">
    <property type="entry name" value="LexA-like"/>
</dbReference>
<dbReference type="Proteomes" id="UP000789325">
    <property type="component" value="Unassembled WGS sequence"/>
</dbReference>
<protein>
    <submittedName>
        <fullName evidence="4">Helix-turn-helix domain-containing protein</fullName>
    </submittedName>
</protein>
<accession>A0A2K2U6F4</accession>
<dbReference type="CDD" id="cd06529">
    <property type="entry name" value="S24_LexA-like"/>
    <property type="match status" value="1"/>
</dbReference>
<dbReference type="Pfam" id="PF00717">
    <property type="entry name" value="Peptidase_S24"/>
    <property type="match status" value="1"/>
</dbReference>
<gene>
    <name evidence="4" type="ORF">C2L80_04440</name>
    <name evidence="3" type="ORF">K8V16_11215</name>
</gene>
<dbReference type="InterPro" id="IPR050807">
    <property type="entry name" value="TransReg_Diox_bact_type"/>
</dbReference>
<dbReference type="Gene3D" id="2.10.109.10">
    <property type="entry name" value="Umud Fragment, subunit A"/>
    <property type="match status" value="1"/>
</dbReference>
<evidence type="ECO:0000313" key="4">
    <source>
        <dbReference type="EMBL" id="PNV65854.1"/>
    </source>
</evidence>
<proteinExistence type="predicted"/>
<dbReference type="Gene3D" id="1.10.260.40">
    <property type="entry name" value="lambda repressor-like DNA-binding domains"/>
    <property type="match status" value="1"/>
</dbReference>
<dbReference type="GO" id="GO:0003677">
    <property type="term" value="F:DNA binding"/>
    <property type="evidence" value="ECO:0007669"/>
    <property type="project" value="UniProtKB-KW"/>
</dbReference>
<dbReference type="SUPFAM" id="SSF51306">
    <property type="entry name" value="LexA/Signal peptidase"/>
    <property type="match status" value="1"/>
</dbReference>
<dbReference type="GO" id="GO:0003700">
    <property type="term" value="F:DNA-binding transcription factor activity"/>
    <property type="evidence" value="ECO:0007669"/>
    <property type="project" value="TreeGrafter"/>
</dbReference>